<evidence type="ECO:0000313" key="2">
    <source>
        <dbReference type="EMBL" id="OAT31992.1"/>
    </source>
</evidence>
<sequence>MTDKKQQWLLTHDSHDLKKGDIYEGEKLPLWLAGKAKPLAARTFEVATPDELGKLQADLTEATGKVSELTDDNQKLQADLTEAQNQIAELKKKVK</sequence>
<keyword evidence="3" id="KW-1185">Reference proteome</keyword>
<reference evidence="2 3" key="1">
    <citation type="submission" date="2016-04" db="EMBL/GenBank/DDBJ databases">
        <title>ATOL: Assembling a taxonomically balanced genome-scale reconstruction of the evolutionary history of the Enterobacteriaceae.</title>
        <authorList>
            <person name="Plunkett G.III."/>
            <person name="Neeno-Eckwall E.C."/>
            <person name="Glasner J.D."/>
            <person name="Perna N.T."/>
        </authorList>
    </citation>
    <scope>NUCLEOTIDE SEQUENCE [LARGE SCALE GENOMIC DNA]</scope>
    <source>
        <strain evidence="2 3">ATCC 51605</strain>
    </source>
</reference>
<dbReference type="AlphaFoldDB" id="A0A1B7IQH0"/>
<dbReference type="Proteomes" id="UP000078410">
    <property type="component" value="Unassembled WGS sequence"/>
</dbReference>
<dbReference type="PATRIC" id="fig|1354251.4.peg.1945"/>
<dbReference type="RefSeq" id="WP_064558962.1">
    <property type="nucleotide sequence ID" value="NZ_LXER01000017.1"/>
</dbReference>
<evidence type="ECO:0000256" key="1">
    <source>
        <dbReference type="SAM" id="Coils"/>
    </source>
</evidence>
<evidence type="ECO:0000313" key="3">
    <source>
        <dbReference type="Proteomes" id="UP000078410"/>
    </source>
</evidence>
<name>A0A1B7IQH0_9ENTR</name>
<gene>
    <name evidence="2" type="ORF">M975_1884</name>
</gene>
<protein>
    <submittedName>
        <fullName evidence="2">Uncharacterized protein</fullName>
    </submittedName>
</protein>
<proteinExistence type="predicted"/>
<dbReference type="EMBL" id="LXER01000017">
    <property type="protein sequence ID" value="OAT31992.1"/>
    <property type="molecule type" value="Genomic_DNA"/>
</dbReference>
<feature type="coiled-coil region" evidence="1">
    <location>
        <begin position="52"/>
        <end position="93"/>
    </location>
</feature>
<dbReference type="Gene3D" id="1.20.5.170">
    <property type="match status" value="1"/>
</dbReference>
<dbReference type="OrthoDB" id="6629977at2"/>
<accession>A0A1B7IQH0</accession>
<comment type="caution">
    <text evidence="2">The sequence shown here is derived from an EMBL/GenBank/DDBJ whole genome shotgun (WGS) entry which is preliminary data.</text>
</comment>
<keyword evidence="1" id="KW-0175">Coiled coil</keyword>
<organism evidence="2 3">
    <name type="scientific">Buttiauxella brennerae ATCC 51605</name>
    <dbReference type="NCBI Taxonomy" id="1354251"/>
    <lineage>
        <taxon>Bacteria</taxon>
        <taxon>Pseudomonadati</taxon>
        <taxon>Pseudomonadota</taxon>
        <taxon>Gammaproteobacteria</taxon>
        <taxon>Enterobacterales</taxon>
        <taxon>Enterobacteriaceae</taxon>
        <taxon>Buttiauxella</taxon>
    </lineage>
</organism>